<evidence type="ECO:0000313" key="2">
    <source>
        <dbReference type="EMBL" id="KAJ8353766.1"/>
    </source>
</evidence>
<evidence type="ECO:0000313" key="3">
    <source>
        <dbReference type="Proteomes" id="UP001152622"/>
    </source>
</evidence>
<feature type="compositionally biased region" description="Basic and acidic residues" evidence="1">
    <location>
        <begin position="63"/>
        <end position="75"/>
    </location>
</feature>
<organism evidence="2 3">
    <name type="scientific">Synaphobranchus kaupii</name>
    <name type="common">Kaup's arrowtooth eel</name>
    <dbReference type="NCBI Taxonomy" id="118154"/>
    <lineage>
        <taxon>Eukaryota</taxon>
        <taxon>Metazoa</taxon>
        <taxon>Chordata</taxon>
        <taxon>Craniata</taxon>
        <taxon>Vertebrata</taxon>
        <taxon>Euteleostomi</taxon>
        <taxon>Actinopterygii</taxon>
        <taxon>Neopterygii</taxon>
        <taxon>Teleostei</taxon>
        <taxon>Anguilliformes</taxon>
        <taxon>Synaphobranchidae</taxon>
        <taxon>Synaphobranchus</taxon>
    </lineage>
</organism>
<sequence length="126" mass="13816">MGNCQRRESLAEEVSSVPLSESHSSVQAWRPSPPLPPLLSQSRGAVSPPPHLPTELANCPPVRKRETLDDNHPQRLGEGAWVIRPARDIRPWPNSRVPAAEVPPCRRPLAQERASSSRAAPTDMLA</sequence>
<dbReference type="Proteomes" id="UP001152622">
    <property type="component" value="Chromosome 7"/>
</dbReference>
<accession>A0A9Q1F9W1</accession>
<dbReference type="EMBL" id="JAINUF010000007">
    <property type="protein sequence ID" value="KAJ8353766.1"/>
    <property type="molecule type" value="Genomic_DNA"/>
</dbReference>
<name>A0A9Q1F9W1_SYNKA</name>
<feature type="compositionally biased region" description="Low complexity" evidence="1">
    <location>
        <begin position="12"/>
        <end position="26"/>
    </location>
</feature>
<feature type="region of interest" description="Disordered" evidence="1">
    <location>
        <begin position="92"/>
        <end position="126"/>
    </location>
</feature>
<reference evidence="2" key="1">
    <citation type="journal article" date="2023" name="Science">
        <title>Genome structures resolve the early diversification of teleost fishes.</title>
        <authorList>
            <person name="Parey E."/>
            <person name="Louis A."/>
            <person name="Montfort J."/>
            <person name="Bouchez O."/>
            <person name="Roques C."/>
            <person name="Iampietro C."/>
            <person name="Lluch J."/>
            <person name="Castinel A."/>
            <person name="Donnadieu C."/>
            <person name="Desvignes T."/>
            <person name="Floi Bucao C."/>
            <person name="Jouanno E."/>
            <person name="Wen M."/>
            <person name="Mejri S."/>
            <person name="Dirks R."/>
            <person name="Jansen H."/>
            <person name="Henkel C."/>
            <person name="Chen W.J."/>
            <person name="Zahm M."/>
            <person name="Cabau C."/>
            <person name="Klopp C."/>
            <person name="Thompson A.W."/>
            <person name="Robinson-Rechavi M."/>
            <person name="Braasch I."/>
            <person name="Lecointre G."/>
            <person name="Bobe J."/>
            <person name="Postlethwait J.H."/>
            <person name="Berthelot C."/>
            <person name="Roest Crollius H."/>
            <person name="Guiguen Y."/>
        </authorList>
    </citation>
    <scope>NUCLEOTIDE SEQUENCE</scope>
    <source>
        <strain evidence="2">WJC10195</strain>
    </source>
</reference>
<protein>
    <submittedName>
        <fullName evidence="2">Uncharacterized protein</fullName>
    </submittedName>
</protein>
<feature type="region of interest" description="Disordered" evidence="1">
    <location>
        <begin position="1"/>
        <end position="79"/>
    </location>
</feature>
<gene>
    <name evidence="2" type="ORF">SKAU_G00213330</name>
</gene>
<feature type="compositionally biased region" description="Basic and acidic residues" evidence="1">
    <location>
        <begin position="1"/>
        <end position="10"/>
    </location>
</feature>
<proteinExistence type="predicted"/>
<keyword evidence="3" id="KW-1185">Reference proteome</keyword>
<dbReference type="AlphaFoldDB" id="A0A9Q1F9W1"/>
<comment type="caution">
    <text evidence="2">The sequence shown here is derived from an EMBL/GenBank/DDBJ whole genome shotgun (WGS) entry which is preliminary data.</text>
</comment>
<evidence type="ECO:0000256" key="1">
    <source>
        <dbReference type="SAM" id="MobiDB-lite"/>
    </source>
</evidence>